<gene>
    <name evidence="1" type="ORF">CEXT_204881</name>
</gene>
<proteinExistence type="predicted"/>
<name>A0AAV4XK25_CAEEX</name>
<dbReference type="AlphaFoldDB" id="A0AAV4XK25"/>
<evidence type="ECO:0000313" key="2">
    <source>
        <dbReference type="Proteomes" id="UP001054945"/>
    </source>
</evidence>
<keyword evidence="2" id="KW-1185">Reference proteome</keyword>
<accession>A0AAV4XK25</accession>
<evidence type="ECO:0000313" key="1">
    <source>
        <dbReference type="EMBL" id="GIY95541.1"/>
    </source>
</evidence>
<organism evidence="1 2">
    <name type="scientific">Caerostris extrusa</name>
    <name type="common">Bark spider</name>
    <name type="synonym">Caerostris bankana</name>
    <dbReference type="NCBI Taxonomy" id="172846"/>
    <lineage>
        <taxon>Eukaryota</taxon>
        <taxon>Metazoa</taxon>
        <taxon>Ecdysozoa</taxon>
        <taxon>Arthropoda</taxon>
        <taxon>Chelicerata</taxon>
        <taxon>Arachnida</taxon>
        <taxon>Araneae</taxon>
        <taxon>Araneomorphae</taxon>
        <taxon>Entelegynae</taxon>
        <taxon>Araneoidea</taxon>
        <taxon>Araneidae</taxon>
        <taxon>Caerostris</taxon>
    </lineage>
</organism>
<dbReference type="Proteomes" id="UP001054945">
    <property type="component" value="Unassembled WGS sequence"/>
</dbReference>
<comment type="caution">
    <text evidence="1">The sequence shown here is derived from an EMBL/GenBank/DDBJ whole genome shotgun (WGS) entry which is preliminary data.</text>
</comment>
<sequence>MHHHKPPVKIGLNASEVAISTLRTRYSPDDELLKQGETVNGHRYRQQLINLNHALFENGQNGKRDTND</sequence>
<protein>
    <submittedName>
        <fullName evidence="1">Uncharacterized protein</fullName>
    </submittedName>
</protein>
<reference evidence="1 2" key="1">
    <citation type="submission" date="2021-06" db="EMBL/GenBank/DDBJ databases">
        <title>Caerostris extrusa draft genome.</title>
        <authorList>
            <person name="Kono N."/>
            <person name="Arakawa K."/>
        </authorList>
    </citation>
    <scope>NUCLEOTIDE SEQUENCE [LARGE SCALE GENOMIC DNA]</scope>
</reference>
<dbReference type="EMBL" id="BPLR01000540">
    <property type="protein sequence ID" value="GIY95541.1"/>
    <property type="molecule type" value="Genomic_DNA"/>
</dbReference>